<keyword evidence="3" id="KW-1185">Reference proteome</keyword>
<organism evidence="2 3">
    <name type="scientific">Roridomyces roridus</name>
    <dbReference type="NCBI Taxonomy" id="1738132"/>
    <lineage>
        <taxon>Eukaryota</taxon>
        <taxon>Fungi</taxon>
        <taxon>Dikarya</taxon>
        <taxon>Basidiomycota</taxon>
        <taxon>Agaricomycotina</taxon>
        <taxon>Agaricomycetes</taxon>
        <taxon>Agaricomycetidae</taxon>
        <taxon>Agaricales</taxon>
        <taxon>Marasmiineae</taxon>
        <taxon>Mycenaceae</taxon>
        <taxon>Roridomyces</taxon>
    </lineage>
</organism>
<keyword evidence="1" id="KW-0732">Signal</keyword>
<dbReference type="InterPro" id="IPR052965">
    <property type="entry name" value="Pigment-catalase-like"/>
</dbReference>
<proteinExistence type="predicted"/>
<dbReference type="PANTHER" id="PTHR31694">
    <property type="entry name" value="DESICCATION-LIKE PROTEIN"/>
    <property type="match status" value="1"/>
</dbReference>
<gene>
    <name evidence="2" type="ORF">FB45DRAFT_179277</name>
</gene>
<dbReference type="Proteomes" id="UP001221142">
    <property type="component" value="Unassembled WGS sequence"/>
</dbReference>
<sequence>MKFMVQLASAFAAVASLAQLANAVPVLKRDVTDPQVLNYALTLEHLEAAFYTEGLAKFSAADFAHAGYADWTYGRLEQIRDHEVTHVKFLTTALEMAGAQAVEPCTYKFPISDIESFVSLAGTLESVGSTAYTGGASFISNKDYLTAAASILTVEGRHAAWINSAVLHGAAWDTAFQTPLGLNPVYTLAAQFITSCPQANAAALPSLTAYPALAIEGKPGSTGKLTFSAKKDGPLYVAFVSGIGAPVFQPIHDGNQVAIPSDLRGYVFCFVTSSNGVLGDATTVAGPAILDVGFDSRGNVA</sequence>
<dbReference type="EMBL" id="JARKIF010000002">
    <property type="protein sequence ID" value="KAJ7646673.1"/>
    <property type="molecule type" value="Genomic_DNA"/>
</dbReference>
<evidence type="ECO:0000313" key="2">
    <source>
        <dbReference type="EMBL" id="KAJ7646673.1"/>
    </source>
</evidence>
<evidence type="ECO:0000313" key="3">
    <source>
        <dbReference type="Proteomes" id="UP001221142"/>
    </source>
</evidence>
<comment type="caution">
    <text evidence="2">The sequence shown here is derived from an EMBL/GenBank/DDBJ whole genome shotgun (WGS) entry which is preliminary data.</text>
</comment>
<feature type="chain" id="PRO_5041898874" evidence="1">
    <location>
        <begin position="24"/>
        <end position="301"/>
    </location>
</feature>
<feature type="signal peptide" evidence="1">
    <location>
        <begin position="1"/>
        <end position="23"/>
    </location>
</feature>
<dbReference type="SUPFAM" id="SSF47240">
    <property type="entry name" value="Ferritin-like"/>
    <property type="match status" value="1"/>
</dbReference>
<dbReference type="Pfam" id="PF13668">
    <property type="entry name" value="Ferritin_2"/>
    <property type="match status" value="1"/>
</dbReference>
<name>A0AAD7CEA2_9AGAR</name>
<reference evidence="2" key="1">
    <citation type="submission" date="2023-03" db="EMBL/GenBank/DDBJ databases">
        <title>Massive genome expansion in bonnet fungi (Mycena s.s.) driven by repeated elements and novel gene families across ecological guilds.</title>
        <authorList>
            <consortium name="Lawrence Berkeley National Laboratory"/>
            <person name="Harder C.B."/>
            <person name="Miyauchi S."/>
            <person name="Viragh M."/>
            <person name="Kuo A."/>
            <person name="Thoen E."/>
            <person name="Andreopoulos B."/>
            <person name="Lu D."/>
            <person name="Skrede I."/>
            <person name="Drula E."/>
            <person name="Henrissat B."/>
            <person name="Morin E."/>
            <person name="Kohler A."/>
            <person name="Barry K."/>
            <person name="LaButti K."/>
            <person name="Morin E."/>
            <person name="Salamov A."/>
            <person name="Lipzen A."/>
            <person name="Mereny Z."/>
            <person name="Hegedus B."/>
            <person name="Baldrian P."/>
            <person name="Stursova M."/>
            <person name="Weitz H."/>
            <person name="Taylor A."/>
            <person name="Grigoriev I.V."/>
            <person name="Nagy L.G."/>
            <person name="Martin F."/>
            <person name="Kauserud H."/>
        </authorList>
    </citation>
    <scope>NUCLEOTIDE SEQUENCE</scope>
    <source>
        <strain evidence="2">9284</strain>
    </source>
</reference>
<dbReference type="PANTHER" id="PTHR31694:SF26">
    <property type="entry name" value="OS05G0151100 PROTEIN"/>
    <property type="match status" value="1"/>
</dbReference>
<evidence type="ECO:0000256" key="1">
    <source>
        <dbReference type="SAM" id="SignalP"/>
    </source>
</evidence>
<protein>
    <submittedName>
        <fullName evidence="2">Ferritin-like domain-containing protein</fullName>
    </submittedName>
</protein>
<accession>A0AAD7CEA2</accession>
<dbReference type="InterPro" id="IPR009078">
    <property type="entry name" value="Ferritin-like_SF"/>
</dbReference>
<dbReference type="AlphaFoldDB" id="A0AAD7CEA2"/>